<evidence type="ECO:0000256" key="2">
    <source>
        <dbReference type="ARBA" id="ARBA00023295"/>
    </source>
</evidence>
<accession>A0A919PYW2</accession>
<feature type="domain" description="Fibronectin type-III" evidence="8">
    <location>
        <begin position="647"/>
        <end position="733"/>
    </location>
</feature>
<dbReference type="InterPro" id="IPR050964">
    <property type="entry name" value="Striated_Muscle_Regulatory"/>
</dbReference>
<dbReference type="PROSITE" id="PS51125">
    <property type="entry name" value="NHL"/>
    <property type="match status" value="1"/>
</dbReference>
<feature type="domain" description="Fibronectin type-III" evidence="8">
    <location>
        <begin position="379"/>
        <end position="476"/>
    </location>
</feature>
<protein>
    <recommendedName>
        <fullName evidence="8">Fibronectin type-III domain-containing protein</fullName>
    </recommendedName>
</protein>
<dbReference type="PANTHER" id="PTHR13817">
    <property type="entry name" value="TITIN"/>
    <property type="match status" value="1"/>
</dbReference>
<dbReference type="GO" id="GO:0000272">
    <property type="term" value="P:polysaccharide catabolic process"/>
    <property type="evidence" value="ECO:0007669"/>
    <property type="project" value="UniProtKB-KW"/>
</dbReference>
<feature type="compositionally biased region" description="Low complexity" evidence="5">
    <location>
        <begin position="903"/>
        <end position="914"/>
    </location>
</feature>
<evidence type="ECO:0000256" key="6">
    <source>
        <dbReference type="SAM" id="Phobius"/>
    </source>
</evidence>
<feature type="transmembrane region" description="Helical" evidence="6">
    <location>
        <begin position="1031"/>
        <end position="1052"/>
    </location>
</feature>
<evidence type="ECO:0000259" key="8">
    <source>
        <dbReference type="PROSITE" id="PS50853"/>
    </source>
</evidence>
<evidence type="ECO:0000313" key="10">
    <source>
        <dbReference type="Proteomes" id="UP000660611"/>
    </source>
</evidence>
<dbReference type="InterPro" id="IPR013783">
    <property type="entry name" value="Ig-like_fold"/>
</dbReference>
<gene>
    <name evidence="9" type="ORF">Dsi01nite_109830</name>
</gene>
<keyword evidence="6" id="KW-0812">Transmembrane</keyword>
<dbReference type="PROSITE" id="PS50853">
    <property type="entry name" value="FN3"/>
    <property type="match status" value="6"/>
</dbReference>
<feature type="signal peptide" evidence="7">
    <location>
        <begin position="1"/>
        <end position="31"/>
    </location>
</feature>
<feature type="domain" description="Fibronectin type-III" evidence="8">
    <location>
        <begin position="477"/>
        <end position="565"/>
    </location>
</feature>
<feature type="domain" description="Fibronectin type-III" evidence="8">
    <location>
        <begin position="734"/>
        <end position="832"/>
    </location>
</feature>
<comment type="caution">
    <text evidence="9">The sequence shown here is derived from an EMBL/GenBank/DDBJ whole genome shotgun (WGS) entry which is preliminary data.</text>
</comment>
<evidence type="ECO:0000256" key="4">
    <source>
        <dbReference type="PROSITE-ProRule" id="PRU00504"/>
    </source>
</evidence>
<dbReference type="AlphaFoldDB" id="A0A919PYW2"/>
<keyword evidence="1" id="KW-0677">Repeat</keyword>
<dbReference type="InterPro" id="IPR000033">
    <property type="entry name" value="LDLR_classB_rpt"/>
</dbReference>
<feature type="repeat" description="NHL" evidence="4">
    <location>
        <begin position="70"/>
        <end position="103"/>
    </location>
</feature>
<keyword evidence="3" id="KW-0624">Polysaccharide degradation</keyword>
<feature type="region of interest" description="Disordered" evidence="5">
    <location>
        <begin position="903"/>
        <end position="930"/>
    </location>
</feature>
<sequence>MLGMAGLLARRFGLTATLGIAACATLTAVSAAPAAAAIAGSDPNAQFWLSDGNATSILRIDPDGTKVTLGGGLSNPIDLAVDRDGTVYVADNSNQRIVKITYAGTQTTLGFTGLTSPYGVAVDSNGAVYATNGGTVLKLTTGGVQTTFATGLSDAWGMAVDASGNLFVAESTGGQVSKVTPGGTKTVFATGLGSPTGLTLDHAGRVFVSDGDNSQVVRFDADGTNPTNVTTGTGYSHALAVDALGDIFAGSTTGSTLYKTTSTGTRTSLLTGLSGPYGVGVISVPAAPTSLTLTPGPSRAGVSFVPPDDDGGTTITGYQYSLDGTTWTTLPTSAGTGGTRTATVTGLTDGAAYTLRVRAMNRIAGGPAASSSVTPNPTAPAAPTSLVVTPANGSATVTFQPPTDDGGSPLLDYQWSLDGTSWNTLSTTPATGGARTGTVTGLTNATPYTVRVRATNAIGQSTPVSGAVTPVPTAPGVPVNLVATRGDSQVTVTYQAPADDGGSPVTGYEYSLNGTTWIALPGNNIITGLTNGTAYTVRVRAKNSVGGGIAASQPATPATVPTVPLSVSATGGNGRAVLTFSPPASDGGDPVTGYQYSLNGSSWTAVPGNNTITGLVNGTAYAVQLRAANSVGPGAAASTPVTPQATVPGPVTAYTATAGNTSALLAFQPPADNGGATITGYQYSLDGTTWNPLGTDRTVTGLTNGTPYTVRVRAVNQIGGGAGTTAAVTPAPVPPGPPTALSARPAAQGATLTFRPPADDGGAAITGYQVSTDGGSTWQALTTTPGTAGALTATVTGLTDGQSYEVTVRARNAPGAGTASAPASVTAGTPLPPVDVQTNAGVSSVVVTWSAPPANGVTITGYTVTAAPGPATCTVTATTCVLGGIAGTSYTVTVVAHAGNRTSAPSAASGAAVPTSPPVTTTPPDTSLTLTTDRGAISTTAPGEDVVVIGTGFAPFSTAVITLYSTPTVLGTVTTDASGGFTKSVRVPAGLEPGEHAFVAAGVDPDGATHTMKLAVTVQAAGSLPVTGVPVAGFLIAGIAIVMTGGAMVLLSRPGPRRSTGRAR</sequence>
<dbReference type="EMBL" id="BONQ01000204">
    <property type="protein sequence ID" value="GIG52942.1"/>
    <property type="molecule type" value="Genomic_DNA"/>
</dbReference>
<feature type="domain" description="Fibronectin type-III" evidence="8">
    <location>
        <begin position="284"/>
        <end position="378"/>
    </location>
</feature>
<dbReference type="GO" id="GO:0016798">
    <property type="term" value="F:hydrolase activity, acting on glycosyl bonds"/>
    <property type="evidence" value="ECO:0007669"/>
    <property type="project" value="UniProtKB-KW"/>
</dbReference>
<keyword evidence="2" id="KW-0378">Hydrolase</keyword>
<feature type="chain" id="PRO_5037471461" description="Fibronectin type-III domain-containing protein" evidence="7">
    <location>
        <begin position="32"/>
        <end position="1064"/>
    </location>
</feature>
<dbReference type="Gene3D" id="2.40.10.500">
    <property type="match status" value="1"/>
</dbReference>
<proteinExistence type="predicted"/>
<keyword evidence="6" id="KW-1133">Transmembrane helix</keyword>
<dbReference type="InterPro" id="IPR003961">
    <property type="entry name" value="FN3_dom"/>
</dbReference>
<dbReference type="SMART" id="SM00060">
    <property type="entry name" value="FN3"/>
    <property type="match status" value="7"/>
</dbReference>
<dbReference type="SMART" id="SM00135">
    <property type="entry name" value="LY"/>
    <property type="match status" value="2"/>
</dbReference>
<reference evidence="9" key="1">
    <citation type="submission" date="2021-01" db="EMBL/GenBank/DDBJ databases">
        <title>Whole genome shotgun sequence of Dactylosporangium siamense NBRC 106093.</title>
        <authorList>
            <person name="Komaki H."/>
            <person name="Tamura T."/>
        </authorList>
    </citation>
    <scope>NUCLEOTIDE SEQUENCE</scope>
    <source>
        <strain evidence="9">NBRC 106093</strain>
    </source>
</reference>
<dbReference type="Pfam" id="PF00041">
    <property type="entry name" value="fn3"/>
    <property type="match status" value="7"/>
</dbReference>
<feature type="domain" description="Fibronectin type-III" evidence="8">
    <location>
        <begin position="833"/>
        <end position="918"/>
    </location>
</feature>
<dbReference type="RefSeq" id="WP_203854545.1">
    <property type="nucleotide sequence ID" value="NZ_BAAAVW010000044.1"/>
</dbReference>
<organism evidence="9 10">
    <name type="scientific">Dactylosporangium siamense</name>
    <dbReference type="NCBI Taxonomy" id="685454"/>
    <lineage>
        <taxon>Bacteria</taxon>
        <taxon>Bacillati</taxon>
        <taxon>Actinomycetota</taxon>
        <taxon>Actinomycetes</taxon>
        <taxon>Micromonosporales</taxon>
        <taxon>Micromonosporaceae</taxon>
        <taxon>Dactylosporangium</taxon>
    </lineage>
</organism>
<keyword evidence="6" id="KW-0472">Membrane</keyword>
<keyword evidence="7" id="KW-0732">Signal</keyword>
<dbReference type="Proteomes" id="UP000660611">
    <property type="component" value="Unassembled WGS sequence"/>
</dbReference>
<name>A0A919PYW2_9ACTN</name>
<dbReference type="SUPFAM" id="SSF49265">
    <property type="entry name" value="Fibronectin type III"/>
    <property type="match status" value="4"/>
</dbReference>
<keyword evidence="2" id="KW-0326">Glycosidase</keyword>
<evidence type="ECO:0000256" key="7">
    <source>
        <dbReference type="SAM" id="SignalP"/>
    </source>
</evidence>
<dbReference type="Gene3D" id="2.120.10.30">
    <property type="entry name" value="TolB, C-terminal domain"/>
    <property type="match status" value="1"/>
</dbReference>
<dbReference type="InterPro" id="IPR001258">
    <property type="entry name" value="NHL_repeat"/>
</dbReference>
<dbReference type="Pfam" id="PF01436">
    <property type="entry name" value="NHL"/>
    <property type="match status" value="1"/>
</dbReference>
<dbReference type="InterPro" id="IPR036116">
    <property type="entry name" value="FN3_sf"/>
</dbReference>
<evidence type="ECO:0000313" key="9">
    <source>
        <dbReference type="EMBL" id="GIG52942.1"/>
    </source>
</evidence>
<evidence type="ECO:0000256" key="1">
    <source>
        <dbReference type="ARBA" id="ARBA00022737"/>
    </source>
</evidence>
<dbReference type="PANTHER" id="PTHR13817:SF73">
    <property type="entry name" value="FIBRONECTIN TYPE-III DOMAIN-CONTAINING PROTEIN"/>
    <property type="match status" value="1"/>
</dbReference>
<keyword evidence="3" id="KW-0119">Carbohydrate metabolism</keyword>
<evidence type="ECO:0000256" key="3">
    <source>
        <dbReference type="ARBA" id="ARBA00023326"/>
    </source>
</evidence>
<evidence type="ECO:0000256" key="5">
    <source>
        <dbReference type="SAM" id="MobiDB-lite"/>
    </source>
</evidence>
<dbReference type="SUPFAM" id="SSF63829">
    <property type="entry name" value="Calcium-dependent phosphotriesterase"/>
    <property type="match status" value="1"/>
</dbReference>
<dbReference type="Gene3D" id="2.60.40.10">
    <property type="entry name" value="Immunoglobulins"/>
    <property type="match status" value="7"/>
</dbReference>
<dbReference type="InterPro" id="IPR011042">
    <property type="entry name" value="6-blade_b-propeller_TolB-like"/>
</dbReference>
<keyword evidence="10" id="KW-1185">Reference proteome</keyword>
<dbReference type="CDD" id="cd00063">
    <property type="entry name" value="FN3"/>
    <property type="match status" value="7"/>
</dbReference>